<proteinExistence type="predicted"/>
<dbReference type="KEGG" id="vg:54992061"/>
<feature type="region of interest" description="Disordered" evidence="1">
    <location>
        <begin position="153"/>
        <end position="173"/>
    </location>
</feature>
<feature type="compositionally biased region" description="Low complexity" evidence="1">
    <location>
        <begin position="162"/>
        <end position="173"/>
    </location>
</feature>
<evidence type="ECO:0000313" key="3">
    <source>
        <dbReference type="Proteomes" id="UP000246517"/>
    </source>
</evidence>
<protein>
    <recommendedName>
        <fullName evidence="4">Helix-turn-helix DNA binding domain protein</fullName>
    </recommendedName>
</protein>
<sequence>MTKDTTAGPGVDDKPQRGGDQASAAKKLSVAERDKQALKLRLMRHSYDQIAAALGFSHRSAARKAVEREIAKVPREAAKELRDQELETLDMAQRALMPAVIRGNFGAVDRLVKIMEQRAKLTGIHENLTDSGVDEFKSVLKAWAADIAKQVEADDAADAPDAESPSAAPIIEP</sequence>
<dbReference type="RefSeq" id="YP_009801478.1">
    <property type="nucleotide sequence ID" value="NC_047972.1"/>
</dbReference>
<dbReference type="Proteomes" id="UP000246517">
    <property type="component" value="Segment"/>
</dbReference>
<gene>
    <name evidence="2" type="primary">1</name>
    <name evidence="2" type="ORF">PBI_APPA_1</name>
</gene>
<evidence type="ECO:0000256" key="1">
    <source>
        <dbReference type="SAM" id="MobiDB-lite"/>
    </source>
</evidence>
<dbReference type="GeneID" id="54992061"/>
<feature type="region of interest" description="Disordered" evidence="1">
    <location>
        <begin position="1"/>
        <end position="30"/>
    </location>
</feature>
<evidence type="ECO:0000313" key="2">
    <source>
        <dbReference type="EMBL" id="AWN03183.1"/>
    </source>
</evidence>
<reference evidence="2 3" key="1">
    <citation type="submission" date="2018-03" db="EMBL/GenBank/DDBJ databases">
        <authorList>
            <person name="Zack K.M."/>
            <person name="Garlena R.A."/>
            <person name="Russell D.A."/>
            <person name="Pope W.H."/>
            <person name="Jacobs-Sera D."/>
            <person name="Hatfull G.F."/>
        </authorList>
    </citation>
    <scope>NUCLEOTIDE SEQUENCE [LARGE SCALE GENOMIC DNA]</scope>
</reference>
<accession>A0A2U8UHS6</accession>
<name>A0A2U8UHS6_9CAUD</name>
<keyword evidence="3" id="KW-1185">Reference proteome</keyword>
<evidence type="ECO:0008006" key="4">
    <source>
        <dbReference type="Google" id="ProtNLM"/>
    </source>
</evidence>
<dbReference type="EMBL" id="MH153799">
    <property type="protein sequence ID" value="AWN03183.1"/>
    <property type="molecule type" value="Genomic_DNA"/>
</dbReference>
<organism evidence="2 3">
    <name type="scientific">Microbacterium phage Appa</name>
    <dbReference type="NCBI Taxonomy" id="2182350"/>
    <lineage>
        <taxon>Viruses</taxon>
        <taxon>Duplodnaviria</taxon>
        <taxon>Heunggongvirae</taxon>
        <taxon>Uroviricota</taxon>
        <taxon>Caudoviricetes</taxon>
        <taxon>Appavirus</taxon>
        <taxon>Appavirus appa</taxon>
    </lineage>
</organism>